<keyword evidence="3" id="KW-1185">Reference proteome</keyword>
<dbReference type="InterPro" id="IPR047656">
    <property type="entry name" value="IS481-like_transpos"/>
</dbReference>
<dbReference type="AlphaFoldDB" id="A9H6K0"/>
<sequence>MEGCAMGQVHHGSATTTAAVRRAIQHSQESLRVLAKRYGINPKTVAKWKGRTDTSDRRTGPKVASSTILSTEEEAIVVAFRRHTLLPLDDCLYALQATIPHLTRSSLHRCFQRHGISRLPETEGDKPKRSKFKSYPIGYFHIDIAEVRTEMGRLYLLVAIDRTSKFAFVQLHEKATRRVAGDFLRALAAAVPYRIHTVLTDNGTHFTDPAGNGWTPEDIKAMRADGVLFRCHSFELACADLDIEHRLTKPRHPWTNGQVERMNRTIKDATVKRFYYETHDQLRQHLADFVTAYNFARRLKTLRGLTPYEFICQQWEKEPSRFIHNPHHQIPGPNIYIMLDEAEAEYGGFPQGTNGAAPSDPRYAAATGDQVTVANAIVTEQTVTALVIVCAPVAQPTPFTVTDLGTANTAANQAAITEALQDMFTRLSSPAGTWQAPGAAVLNGTIHPNMWEEAIGALGLPTFTVASPSGPVVGATNGAMPTLGPISFAS</sequence>
<organism evidence="2 3">
    <name type="scientific">Gluconacetobacter diazotrophicus (strain ATCC 49037 / DSM 5601 / CCUG 37298 / CIP 103539 / LMG 7603 / PAl5)</name>
    <dbReference type="NCBI Taxonomy" id="272568"/>
    <lineage>
        <taxon>Bacteria</taxon>
        <taxon>Pseudomonadati</taxon>
        <taxon>Pseudomonadota</taxon>
        <taxon>Alphaproteobacteria</taxon>
        <taxon>Acetobacterales</taxon>
        <taxon>Acetobacteraceae</taxon>
        <taxon>Gluconacetobacter</taxon>
    </lineage>
</organism>
<name>A9H6K0_GLUDA</name>
<evidence type="ECO:0000313" key="3">
    <source>
        <dbReference type="Proteomes" id="UP000001176"/>
    </source>
</evidence>
<dbReference type="Gene3D" id="3.30.420.10">
    <property type="entry name" value="Ribonuclease H-like superfamily/Ribonuclease H"/>
    <property type="match status" value="1"/>
</dbReference>
<protein>
    <submittedName>
        <fullName evidence="2">Putative integrase protein</fullName>
    </submittedName>
</protein>
<dbReference type="GO" id="GO:0015074">
    <property type="term" value="P:DNA integration"/>
    <property type="evidence" value="ECO:0007669"/>
    <property type="project" value="InterPro"/>
</dbReference>
<dbReference type="PANTHER" id="PTHR35004:SF7">
    <property type="entry name" value="INTEGRASE PROTEIN"/>
    <property type="match status" value="1"/>
</dbReference>
<dbReference type="InterPro" id="IPR036397">
    <property type="entry name" value="RNaseH_sf"/>
</dbReference>
<evidence type="ECO:0000313" key="2">
    <source>
        <dbReference type="EMBL" id="CAP57507.1"/>
    </source>
</evidence>
<dbReference type="GO" id="GO:0003676">
    <property type="term" value="F:nucleic acid binding"/>
    <property type="evidence" value="ECO:0007669"/>
    <property type="project" value="InterPro"/>
</dbReference>
<dbReference type="KEGG" id="gdi:GDI3564"/>
<dbReference type="PROSITE" id="PS50994">
    <property type="entry name" value="INTEGRASE"/>
    <property type="match status" value="1"/>
</dbReference>
<dbReference type="InterPro" id="IPR012337">
    <property type="entry name" value="RNaseH-like_sf"/>
</dbReference>
<dbReference type="Pfam" id="PF13683">
    <property type="entry name" value="rve_3"/>
    <property type="match status" value="1"/>
</dbReference>
<dbReference type="Proteomes" id="UP000001176">
    <property type="component" value="Chromosome"/>
</dbReference>
<dbReference type="NCBIfam" id="NF033577">
    <property type="entry name" value="transpos_IS481"/>
    <property type="match status" value="1"/>
</dbReference>
<feature type="domain" description="Integrase catalytic" evidence="1">
    <location>
        <begin position="132"/>
        <end position="315"/>
    </location>
</feature>
<proteinExistence type="predicted"/>
<dbReference type="EMBL" id="AM889285">
    <property type="protein sequence ID" value="CAP57507.1"/>
    <property type="molecule type" value="Genomic_DNA"/>
</dbReference>
<gene>
    <name evidence="2" type="ordered locus">GDI3564</name>
</gene>
<accession>A9H6K0</accession>
<dbReference type="InterPro" id="IPR001584">
    <property type="entry name" value="Integrase_cat-core"/>
</dbReference>
<dbReference type="SUPFAM" id="SSF53098">
    <property type="entry name" value="Ribonuclease H-like"/>
    <property type="match status" value="1"/>
</dbReference>
<reference evidence="2 3" key="1">
    <citation type="journal article" date="2009" name="BMC Genomics">
        <title>Complete genome sequence of the sugarcane nitrogen-fixing endophyte Gluconacetobacter diazotrophicus Pal5.</title>
        <authorList>
            <person name="Bertalan M."/>
            <person name="Albano R."/>
            <person name="Padua V."/>
            <person name="Rouws L."/>
            <person name="Rojas C."/>
            <person name="Hemerly A."/>
            <person name="Teixeira K."/>
            <person name="Schwab S."/>
            <person name="Araujo J."/>
            <person name="Oliveira A."/>
            <person name="Franca L."/>
            <person name="Magalhaes V."/>
            <person name="Alqueres S."/>
            <person name="Cardoso A."/>
            <person name="Almeida W."/>
            <person name="Loureiro M.M."/>
            <person name="Nogueira E."/>
            <person name="Cidade D."/>
            <person name="Oliveira D."/>
            <person name="Simao T."/>
            <person name="Macedo J."/>
            <person name="Valadao A."/>
            <person name="Dreschsel M."/>
            <person name="Freitas F."/>
            <person name="Vidal M."/>
            <person name="Guedes H."/>
            <person name="Rodrigues E."/>
            <person name="Meneses C."/>
            <person name="Brioso P."/>
            <person name="Pozzer L."/>
            <person name="Figueiredo D."/>
            <person name="Montano H."/>
            <person name="Junior J."/>
            <person name="Filho G."/>
            <person name="Flores V."/>
            <person name="Ferreira B."/>
            <person name="Branco A."/>
            <person name="Gonzalez P."/>
            <person name="Guillobel H."/>
            <person name="Lemos M."/>
            <person name="Seibel L."/>
            <person name="Macedo J."/>
            <person name="Alves-Ferreira M."/>
            <person name="Sachetto-Martins G."/>
            <person name="Coelho A."/>
            <person name="Santos E."/>
            <person name="Amaral G."/>
            <person name="Neves A."/>
            <person name="Pacheco A.B."/>
            <person name="Carvalho D."/>
            <person name="Lery L."/>
            <person name="Bisch P."/>
            <person name="Rossle S.C."/>
            <person name="Urmenyi T."/>
            <person name="Kruger W.V."/>
            <person name="Martins O."/>
            <person name="Baldani J.I."/>
            <person name="Ferreira P.C."/>
        </authorList>
    </citation>
    <scope>NUCLEOTIDE SEQUENCE [LARGE SCALE GENOMIC DNA]</scope>
    <source>
        <strain evidence="3">ATCC 49037 / DSM 5601 / CCUG 37298 / CIP 103539 / LMG 7603 / PAl5</strain>
    </source>
</reference>
<evidence type="ECO:0000259" key="1">
    <source>
        <dbReference type="PROSITE" id="PS50994"/>
    </source>
</evidence>
<dbReference type="PANTHER" id="PTHR35004">
    <property type="entry name" value="TRANSPOSASE RV3428C-RELATED"/>
    <property type="match status" value="1"/>
</dbReference>